<evidence type="ECO:0000256" key="1">
    <source>
        <dbReference type="ARBA" id="ARBA00004123"/>
    </source>
</evidence>
<feature type="compositionally biased region" description="Low complexity" evidence="6">
    <location>
        <begin position="322"/>
        <end position="331"/>
    </location>
</feature>
<comment type="similarity">
    <text evidence="2">Belongs to the TAF4 family.</text>
</comment>
<dbReference type="FunCoup" id="H2Z376">
    <property type="interactions" value="553"/>
</dbReference>
<dbReference type="GO" id="GO:0006367">
    <property type="term" value="P:transcription initiation at RNA polymerase II promoter"/>
    <property type="evidence" value="ECO:0007669"/>
    <property type="project" value="TreeGrafter"/>
</dbReference>
<sequence>MMQQNQGGASPSVAAATQRSSLPNDTKTMVLGKPKVVTQSNVPDIRLPRVTSNAPPLKHPSLQTPHNSYQAPPHPSSVSGARASSLTAMGRPVSMMSNRTGQRWNVAASGGTYKDDDDINDVASMAGVNLSEESARILATNSELVGTQTRSCQDDAVLNPAVLQKRMTEVAARNPTIQHIHADAVKFLSCAAETRIKDLLEKLASVVCHRMTNFKEEDHYKACSDVKLQLKFLQELDQIEKKKHDEAERDILMRVIKSRSKNDNPEQLRLKERAKEMQQLEMEKMQIRNADETARNAIGPRKKKARIDSPITSSYNDTMNHSNSQTTSRGGSRSRVKRVNLRDLIFVMEQEKSTSRSRSLYGSYSK</sequence>
<dbReference type="Ensembl" id="ENSCSAVT00000012178.1">
    <property type="protein sequence ID" value="ENSCSAVP00000012038.1"/>
    <property type="gene ID" value="ENSCSAVG00000007080.1"/>
</dbReference>
<dbReference type="Pfam" id="PF05236">
    <property type="entry name" value="TAF4"/>
    <property type="match status" value="1"/>
</dbReference>
<evidence type="ECO:0000313" key="8">
    <source>
        <dbReference type="Ensembl" id="ENSCSAVP00000012038.1"/>
    </source>
</evidence>
<feature type="region of interest" description="Disordered" evidence="6">
    <location>
        <begin position="298"/>
        <end position="336"/>
    </location>
</feature>
<keyword evidence="4" id="KW-0804">Transcription</keyword>
<keyword evidence="5" id="KW-0539">Nucleus</keyword>
<dbReference type="Gene3D" id="1.10.20.10">
    <property type="entry name" value="Histone, subunit A"/>
    <property type="match status" value="1"/>
</dbReference>
<dbReference type="GO" id="GO:0005669">
    <property type="term" value="C:transcription factor TFIID complex"/>
    <property type="evidence" value="ECO:0007669"/>
    <property type="project" value="InterPro"/>
</dbReference>
<dbReference type="GO" id="GO:0016251">
    <property type="term" value="F:RNA polymerase II general transcription initiation factor activity"/>
    <property type="evidence" value="ECO:0007669"/>
    <property type="project" value="TreeGrafter"/>
</dbReference>
<evidence type="ECO:0000256" key="6">
    <source>
        <dbReference type="SAM" id="MobiDB-lite"/>
    </source>
</evidence>
<keyword evidence="9" id="KW-1185">Reference proteome</keyword>
<dbReference type="CDD" id="cd08045">
    <property type="entry name" value="HFD_TAF4"/>
    <property type="match status" value="1"/>
</dbReference>
<reference evidence="9" key="1">
    <citation type="submission" date="2003-08" db="EMBL/GenBank/DDBJ databases">
        <authorList>
            <person name="Birren B."/>
            <person name="Nusbaum C."/>
            <person name="Abebe A."/>
            <person name="Abouelleil A."/>
            <person name="Adekoya E."/>
            <person name="Ait-zahra M."/>
            <person name="Allen N."/>
            <person name="Allen T."/>
            <person name="An P."/>
            <person name="Anderson M."/>
            <person name="Anderson S."/>
            <person name="Arachchi H."/>
            <person name="Armbruster J."/>
            <person name="Bachantsang P."/>
            <person name="Baldwin J."/>
            <person name="Barry A."/>
            <person name="Bayul T."/>
            <person name="Blitshsteyn B."/>
            <person name="Bloom T."/>
            <person name="Blye J."/>
            <person name="Boguslavskiy L."/>
            <person name="Borowsky M."/>
            <person name="Boukhgalter B."/>
            <person name="Brunache A."/>
            <person name="Butler J."/>
            <person name="Calixte N."/>
            <person name="Calvo S."/>
            <person name="Camarata J."/>
            <person name="Campo K."/>
            <person name="Chang J."/>
            <person name="Cheshatsang Y."/>
            <person name="Citroen M."/>
            <person name="Collymore A."/>
            <person name="Considine T."/>
            <person name="Cook A."/>
            <person name="Cooke P."/>
            <person name="Corum B."/>
            <person name="Cuomo C."/>
            <person name="David R."/>
            <person name="Dawoe T."/>
            <person name="Degray S."/>
            <person name="Dodge S."/>
            <person name="Dooley K."/>
            <person name="Dorje P."/>
            <person name="Dorjee K."/>
            <person name="Dorris L."/>
            <person name="Duffey N."/>
            <person name="Dupes A."/>
            <person name="Elkins T."/>
            <person name="Engels R."/>
            <person name="Erickson J."/>
            <person name="Farina A."/>
            <person name="Faro S."/>
            <person name="Ferreira P."/>
            <person name="Fischer H."/>
            <person name="Fitzgerald M."/>
            <person name="Foley K."/>
            <person name="Gage D."/>
            <person name="Galagan J."/>
            <person name="Gearin G."/>
            <person name="Gnerre S."/>
            <person name="Gnirke A."/>
            <person name="Goyette A."/>
            <person name="Graham J."/>
            <person name="Grandbois E."/>
            <person name="Gyaltsen K."/>
            <person name="Hafez N."/>
            <person name="Hagopian D."/>
            <person name="Hagos B."/>
            <person name="Hall J."/>
            <person name="Hatcher B."/>
            <person name="Heller A."/>
            <person name="Higgins H."/>
            <person name="Honan T."/>
            <person name="Horn A."/>
            <person name="Houde N."/>
            <person name="Hughes L."/>
            <person name="Hulme W."/>
            <person name="Husby E."/>
            <person name="Iliev I."/>
            <person name="Jaffe D."/>
            <person name="Jones C."/>
            <person name="Kamal M."/>
            <person name="Kamat A."/>
            <person name="Kamvysselis M."/>
            <person name="Karlsson E."/>
            <person name="Kells C."/>
            <person name="Kieu A."/>
            <person name="Kisner P."/>
            <person name="Kodira C."/>
            <person name="Kulbokas E."/>
            <person name="Labutti K."/>
            <person name="Lama D."/>
            <person name="Landers T."/>
            <person name="Leger J."/>
            <person name="Levine S."/>
            <person name="Lewis D."/>
            <person name="Lewis T."/>
            <person name="Lindblad-toh K."/>
            <person name="Liu X."/>
            <person name="Lokyitsang T."/>
            <person name="Lokyitsang Y."/>
            <person name="Lucien O."/>
            <person name="Lui A."/>
            <person name="Ma L.J."/>
            <person name="Mabbitt R."/>
            <person name="Macdonald J."/>
            <person name="Maclean C."/>
            <person name="Major J."/>
            <person name="Manning J."/>
            <person name="Marabella R."/>
            <person name="Maru K."/>
            <person name="Matthews C."/>
            <person name="Mauceli E."/>
            <person name="Mccarthy M."/>
            <person name="Mcdonough S."/>
            <person name="Mcghee T."/>
            <person name="Meldrim J."/>
            <person name="Meneus L."/>
            <person name="Mesirov J."/>
            <person name="Mihalev A."/>
            <person name="Mihova T."/>
            <person name="Mikkelsen T."/>
            <person name="Mlenga V."/>
            <person name="Moru K."/>
            <person name="Mozes J."/>
            <person name="Mulrain L."/>
            <person name="Munson G."/>
            <person name="Naylor J."/>
            <person name="Newes C."/>
            <person name="Nguyen C."/>
            <person name="Nguyen N."/>
            <person name="Nguyen T."/>
            <person name="Nicol R."/>
            <person name="Nielsen C."/>
            <person name="Nizzari M."/>
            <person name="Norbu C."/>
            <person name="Norbu N."/>
            <person name="O'donnell P."/>
            <person name="Okoawo O."/>
            <person name="O'leary S."/>
            <person name="Omotosho B."/>
            <person name="O'neill K."/>
            <person name="Osman S."/>
            <person name="Parker S."/>
            <person name="Perrin D."/>
            <person name="Phunkhang P."/>
            <person name="Piqani B."/>
            <person name="Purcell S."/>
            <person name="Rachupka T."/>
            <person name="Ramasamy U."/>
            <person name="Rameau R."/>
            <person name="Ray V."/>
            <person name="Raymond C."/>
            <person name="Retta R."/>
            <person name="Richardson S."/>
            <person name="Rise C."/>
            <person name="Rodriguez J."/>
            <person name="Rogers J."/>
            <person name="Rogov P."/>
            <person name="Rutman M."/>
            <person name="Schupbach R."/>
            <person name="Seaman C."/>
            <person name="Settipalli S."/>
            <person name="Sharpe T."/>
            <person name="Sheridan J."/>
            <person name="Sherpa N."/>
            <person name="Shi J."/>
            <person name="Smirnov S."/>
            <person name="Smith C."/>
            <person name="Sougnez C."/>
            <person name="Spencer B."/>
            <person name="Stalker J."/>
            <person name="Stange-thomann N."/>
            <person name="Stavropoulos S."/>
            <person name="Stetson K."/>
            <person name="Stone C."/>
            <person name="Stone S."/>
            <person name="Stubbs M."/>
            <person name="Talamas J."/>
            <person name="Tchuinga P."/>
            <person name="Tenzing P."/>
            <person name="Tesfaye S."/>
            <person name="Theodore J."/>
            <person name="Thoulutsang Y."/>
            <person name="Topham K."/>
            <person name="Towey S."/>
            <person name="Tsamla T."/>
            <person name="Tsomo N."/>
            <person name="Vallee D."/>
            <person name="Vassiliev H."/>
            <person name="Venkataraman V."/>
            <person name="Vinson J."/>
            <person name="Vo A."/>
            <person name="Wade C."/>
            <person name="Wang S."/>
            <person name="Wangchuk T."/>
            <person name="Wangdi T."/>
            <person name="Whittaker C."/>
            <person name="Wilkinson J."/>
            <person name="Wu Y."/>
            <person name="Wyman D."/>
            <person name="Yadav S."/>
            <person name="Yang S."/>
            <person name="Yang X."/>
            <person name="Yeager S."/>
            <person name="Yee E."/>
            <person name="Young G."/>
            <person name="Zainoun J."/>
            <person name="Zembeck L."/>
            <person name="Zimmer A."/>
            <person name="Zody M."/>
            <person name="Lander E."/>
        </authorList>
    </citation>
    <scope>NUCLEOTIDE SEQUENCE [LARGE SCALE GENOMIC DNA]</scope>
</reference>
<keyword evidence="3" id="KW-0805">Transcription regulation</keyword>
<name>H2Z376_CIOSA</name>
<evidence type="ECO:0000256" key="4">
    <source>
        <dbReference type="ARBA" id="ARBA00023163"/>
    </source>
</evidence>
<dbReference type="AlphaFoldDB" id="H2Z376"/>
<organism evidence="8 9">
    <name type="scientific">Ciona savignyi</name>
    <name type="common">Pacific transparent sea squirt</name>
    <dbReference type="NCBI Taxonomy" id="51511"/>
    <lineage>
        <taxon>Eukaryota</taxon>
        <taxon>Metazoa</taxon>
        <taxon>Chordata</taxon>
        <taxon>Tunicata</taxon>
        <taxon>Ascidiacea</taxon>
        <taxon>Phlebobranchia</taxon>
        <taxon>Cionidae</taxon>
        <taxon>Ciona</taxon>
    </lineage>
</organism>
<evidence type="ECO:0000256" key="5">
    <source>
        <dbReference type="ARBA" id="ARBA00023242"/>
    </source>
</evidence>
<dbReference type="InterPro" id="IPR045144">
    <property type="entry name" value="TAF4"/>
</dbReference>
<dbReference type="HOGENOM" id="CLU_064510_0_0_1"/>
<dbReference type="STRING" id="51511.ENSCSAVP00000012038"/>
<dbReference type="GO" id="GO:0046982">
    <property type="term" value="F:protein heterodimerization activity"/>
    <property type="evidence" value="ECO:0007669"/>
    <property type="project" value="InterPro"/>
</dbReference>
<feature type="compositionally biased region" description="Polar residues" evidence="6">
    <location>
        <begin position="310"/>
        <end position="321"/>
    </location>
</feature>
<dbReference type="OMA" id="ISHATQC"/>
<dbReference type="InterPro" id="IPR009072">
    <property type="entry name" value="Histone-fold"/>
</dbReference>
<dbReference type="InParanoid" id="H2Z376"/>
<feature type="compositionally biased region" description="Polar residues" evidence="6">
    <location>
        <begin position="1"/>
        <end position="27"/>
    </location>
</feature>
<dbReference type="GeneTree" id="ENSGT00390000011620"/>
<protein>
    <recommendedName>
        <fullName evidence="7">Transcription initiation factor TFIID component TAF4 C-terminal domain-containing protein</fullName>
    </recommendedName>
</protein>
<reference evidence="8" key="2">
    <citation type="submission" date="2025-08" db="UniProtKB">
        <authorList>
            <consortium name="Ensembl"/>
        </authorList>
    </citation>
    <scope>IDENTIFICATION</scope>
</reference>
<evidence type="ECO:0000313" key="9">
    <source>
        <dbReference type="Proteomes" id="UP000007875"/>
    </source>
</evidence>
<reference evidence="8" key="3">
    <citation type="submission" date="2025-09" db="UniProtKB">
        <authorList>
            <consortium name="Ensembl"/>
        </authorList>
    </citation>
    <scope>IDENTIFICATION</scope>
</reference>
<comment type="subcellular location">
    <subcellularLocation>
        <location evidence="1">Nucleus</location>
    </subcellularLocation>
</comment>
<dbReference type="PANTHER" id="PTHR15138:SF14">
    <property type="entry name" value="TRANSCRIPTION INITIATION FACTOR TFIID SUBUNIT 4"/>
    <property type="match status" value="1"/>
</dbReference>
<dbReference type="eggNOG" id="KOG2341">
    <property type="taxonomic scope" value="Eukaryota"/>
</dbReference>
<evidence type="ECO:0000256" key="2">
    <source>
        <dbReference type="ARBA" id="ARBA00006178"/>
    </source>
</evidence>
<evidence type="ECO:0000256" key="3">
    <source>
        <dbReference type="ARBA" id="ARBA00023015"/>
    </source>
</evidence>
<dbReference type="GO" id="GO:0003677">
    <property type="term" value="F:DNA binding"/>
    <property type="evidence" value="ECO:0007669"/>
    <property type="project" value="TreeGrafter"/>
</dbReference>
<evidence type="ECO:0000259" key="7">
    <source>
        <dbReference type="Pfam" id="PF05236"/>
    </source>
</evidence>
<dbReference type="InterPro" id="IPR007900">
    <property type="entry name" value="TAF4_C"/>
</dbReference>
<feature type="compositionally biased region" description="Polar residues" evidence="6">
    <location>
        <begin position="61"/>
        <end position="81"/>
    </location>
</feature>
<feature type="domain" description="Transcription initiation factor TFIID component TAF4 C-terminal" evidence="7">
    <location>
        <begin position="119"/>
        <end position="362"/>
    </location>
</feature>
<accession>H2Z376</accession>
<proteinExistence type="inferred from homology"/>
<feature type="region of interest" description="Disordered" evidence="6">
    <location>
        <begin position="1"/>
        <end position="81"/>
    </location>
</feature>
<dbReference type="PANTHER" id="PTHR15138">
    <property type="entry name" value="TRANSCRIPTION INITIATION FACTOR TFIID SUBUNIT 4"/>
    <property type="match status" value="1"/>
</dbReference>
<dbReference type="Proteomes" id="UP000007875">
    <property type="component" value="Unassembled WGS sequence"/>
</dbReference>